<dbReference type="Gene3D" id="3.30.30.10">
    <property type="entry name" value="Knottin, scorpion toxin-like"/>
    <property type="match status" value="5"/>
</dbReference>
<gene>
    <name evidence="3" type="ORF">ABMA28_016082</name>
</gene>
<name>A0ABD0TAH1_LOXSC</name>
<accession>A0ABD0TAH1</accession>
<feature type="region of interest" description="Disordered" evidence="1">
    <location>
        <begin position="174"/>
        <end position="203"/>
    </location>
</feature>
<evidence type="ECO:0000256" key="1">
    <source>
        <dbReference type="SAM" id="MobiDB-lite"/>
    </source>
</evidence>
<dbReference type="InterPro" id="IPR036574">
    <property type="entry name" value="Scorpion_toxin-like_sf"/>
</dbReference>
<evidence type="ECO:0000313" key="3">
    <source>
        <dbReference type="EMBL" id="KAL0839347.1"/>
    </source>
</evidence>
<keyword evidence="2" id="KW-0732">Signal</keyword>
<evidence type="ECO:0000256" key="2">
    <source>
        <dbReference type="SAM" id="SignalP"/>
    </source>
</evidence>
<sequence length="441" mass="48536">MWPKLLIVVTCLYVARASVPSIFDEEDASNLPEVTRTARSCGFASCNSFCRKLGHARGVCIGTYCQCRFRRRRSVDEDAAVENAIESNEKSVVPNDEETLGVTDVEPVTFEAVYVDDSSEDVSNPAEVKQTARSCEYNECNRFCRQLGYARGVCIGTYCQCRYRVAPVTPSEDLQQEAAVEDAEETGDQTYVSSGEKSSDDSDYHGRLARAARYCGTAECSAHCRRLGHARGVCIGSLCQCRDRLARSADLEEENSFEDNLITPSKDFLTGLKRLGEVSPVPEVREDCNLRWCEQNCRRIGFPGGTCVNGRCKCDILRSAVPPVPAPSAKLDNLIAPSKDLVTGNEASPVPEAREDCNLRWCEQNCRRIGFPGGACVNGRCKCDILRSTVPAVPAPSAKLDDDEEIQPKGVKRCLEEACLAHCRELKYLAAACVMGNCYCF</sequence>
<reference evidence="3 4" key="1">
    <citation type="submission" date="2024-06" db="EMBL/GenBank/DDBJ databases">
        <title>A chromosome-level genome assembly of beet webworm, Loxostege sticticalis.</title>
        <authorList>
            <person name="Zhang Y."/>
        </authorList>
    </citation>
    <scope>NUCLEOTIDE SEQUENCE [LARGE SCALE GENOMIC DNA]</scope>
    <source>
        <strain evidence="3">AQ028</strain>
        <tissue evidence="3">Male pupae</tissue>
    </source>
</reference>
<proteinExistence type="predicted"/>
<comment type="caution">
    <text evidence="3">The sequence shown here is derived from an EMBL/GenBank/DDBJ whole genome shotgun (WGS) entry which is preliminary data.</text>
</comment>
<organism evidence="3 4">
    <name type="scientific">Loxostege sticticalis</name>
    <name type="common">Beet webworm moth</name>
    <dbReference type="NCBI Taxonomy" id="481309"/>
    <lineage>
        <taxon>Eukaryota</taxon>
        <taxon>Metazoa</taxon>
        <taxon>Ecdysozoa</taxon>
        <taxon>Arthropoda</taxon>
        <taxon>Hexapoda</taxon>
        <taxon>Insecta</taxon>
        <taxon>Pterygota</taxon>
        <taxon>Neoptera</taxon>
        <taxon>Endopterygota</taxon>
        <taxon>Lepidoptera</taxon>
        <taxon>Glossata</taxon>
        <taxon>Ditrysia</taxon>
        <taxon>Pyraloidea</taxon>
        <taxon>Crambidae</taxon>
        <taxon>Pyraustinae</taxon>
        <taxon>Loxostege</taxon>
    </lineage>
</organism>
<feature type="signal peptide" evidence="2">
    <location>
        <begin position="1"/>
        <end position="17"/>
    </location>
</feature>
<protein>
    <submittedName>
        <fullName evidence="3">Uncharacterized protein</fullName>
    </submittedName>
</protein>
<dbReference type="AlphaFoldDB" id="A0ABD0TAH1"/>
<evidence type="ECO:0000313" key="4">
    <source>
        <dbReference type="Proteomes" id="UP001549921"/>
    </source>
</evidence>
<feature type="chain" id="PRO_5044831374" evidence="2">
    <location>
        <begin position="18"/>
        <end position="441"/>
    </location>
</feature>
<dbReference type="Proteomes" id="UP001549921">
    <property type="component" value="Unassembled WGS sequence"/>
</dbReference>
<dbReference type="GO" id="GO:0051707">
    <property type="term" value="P:response to other organism"/>
    <property type="evidence" value="ECO:0007669"/>
    <property type="project" value="UniProtKB-ARBA"/>
</dbReference>
<dbReference type="EMBL" id="JBEDNZ010000008">
    <property type="protein sequence ID" value="KAL0839347.1"/>
    <property type="molecule type" value="Genomic_DNA"/>
</dbReference>